<evidence type="ECO:0000313" key="1">
    <source>
        <dbReference type="EMBL" id="NHO33791.1"/>
    </source>
</evidence>
<accession>A0ABX0KF87</accession>
<dbReference type="RefSeq" id="WP_173578258.1">
    <property type="nucleotide sequence ID" value="NZ_WOSW01000038.1"/>
</dbReference>
<name>A0ABX0KF87_9PROT</name>
<dbReference type="Pfam" id="PF03237">
    <property type="entry name" value="Terminase_6N"/>
    <property type="match status" value="1"/>
</dbReference>
<protein>
    <submittedName>
        <fullName evidence="1">Terminase</fullName>
    </submittedName>
</protein>
<reference evidence="1 2" key="1">
    <citation type="journal article" date="2020" name="Int. J. Syst. Evol. Microbiol.">
        <title>Novel acetic acid bacteria from cider fermentations: Acetobacter conturbans sp. nov. and Acetobacter fallax sp. nov.</title>
        <authorList>
            <person name="Sombolestani A.S."/>
            <person name="Cleenwerck I."/>
            <person name="Cnockaert M."/>
            <person name="Borremans W."/>
            <person name="Wieme A.D."/>
            <person name="De Vuyst L."/>
            <person name="Vandamme P."/>
        </authorList>
    </citation>
    <scope>NUCLEOTIDE SEQUENCE [LARGE SCALE GENOMIC DNA]</scope>
    <source>
        <strain evidence="1 2">LMG 1637</strain>
    </source>
</reference>
<proteinExistence type="predicted"/>
<organism evidence="1 2">
    <name type="scientific">Acetobacter fallax</name>
    <dbReference type="NCBI Taxonomy" id="1737473"/>
    <lineage>
        <taxon>Bacteria</taxon>
        <taxon>Pseudomonadati</taxon>
        <taxon>Pseudomonadota</taxon>
        <taxon>Alphaproteobacteria</taxon>
        <taxon>Acetobacterales</taxon>
        <taxon>Acetobacteraceae</taxon>
        <taxon>Acetobacter</taxon>
    </lineage>
</organism>
<dbReference type="EMBL" id="WOSW01000038">
    <property type="protein sequence ID" value="NHO33791.1"/>
    <property type="molecule type" value="Genomic_DNA"/>
</dbReference>
<sequence length="293" mass="33586">MNIYSAGWKSESRFRVAVCGRRFGKTFEAAEEMRRAIKIAVAKKISPENEIWYGAPTYKQAKKIFWPRLKNIIPNMWLRSSPRESDLTMEIEPYRHIVRVVGLENYDALRGAGLFFFLGDEWADVRPEAWSEVIRPMLSTAQGHALFIGTPKGRDHFHDLYLKGQEGTDKESGWWSCSYTTLDGGNVPAAEIESARKCLDIRQFRQEYEASFETFSGRCIYAFSREKSLKNVFYDSNYPVHVGLDFNVNPMSATIWQEQAGENDEVISCQIDEIILPTSKCLTENELSDFSGL</sequence>
<keyword evidence="2" id="KW-1185">Reference proteome</keyword>
<gene>
    <name evidence="1" type="ORF">GOB84_14765</name>
</gene>
<dbReference type="InterPro" id="IPR027417">
    <property type="entry name" value="P-loop_NTPase"/>
</dbReference>
<dbReference type="Gene3D" id="3.40.50.300">
    <property type="entry name" value="P-loop containing nucleotide triphosphate hydrolases"/>
    <property type="match status" value="1"/>
</dbReference>
<dbReference type="Proteomes" id="UP000615326">
    <property type="component" value="Unassembled WGS sequence"/>
</dbReference>
<comment type="caution">
    <text evidence="1">The sequence shown here is derived from an EMBL/GenBank/DDBJ whole genome shotgun (WGS) entry which is preliminary data.</text>
</comment>
<evidence type="ECO:0000313" key="2">
    <source>
        <dbReference type="Proteomes" id="UP000615326"/>
    </source>
</evidence>